<comment type="caution">
    <text evidence="3">The sequence shown here is derived from an EMBL/GenBank/DDBJ whole genome shotgun (WGS) entry which is preliminary data.</text>
</comment>
<dbReference type="EMBL" id="JBEGDP010000001">
    <property type="protein sequence ID" value="MEQ7846055.1"/>
    <property type="molecule type" value="Genomic_DNA"/>
</dbReference>
<feature type="region of interest" description="Disordered" evidence="1">
    <location>
        <begin position="1"/>
        <end position="125"/>
    </location>
</feature>
<dbReference type="Pfam" id="PF18970">
    <property type="entry name" value="DUF5709"/>
    <property type="match status" value="1"/>
</dbReference>
<feature type="compositionally biased region" description="Basic and acidic residues" evidence="1">
    <location>
        <begin position="86"/>
        <end position="100"/>
    </location>
</feature>
<feature type="domain" description="DUF5709" evidence="2">
    <location>
        <begin position="105"/>
        <end position="153"/>
    </location>
</feature>
<evidence type="ECO:0000313" key="4">
    <source>
        <dbReference type="Proteomes" id="UP001482520"/>
    </source>
</evidence>
<reference evidence="3 4" key="1">
    <citation type="submission" date="2024-02" db="EMBL/GenBank/DDBJ databases">
        <title>Full genome sequence of Nocardioides kribbensis.</title>
        <authorList>
            <person name="Poletto B.L."/>
            <person name="Silva G."/>
            <person name="Galante D."/>
            <person name="Campos K.R."/>
            <person name="Santos M.B.N."/>
            <person name="Sacchi C.T."/>
        </authorList>
    </citation>
    <scope>NUCLEOTIDE SEQUENCE [LARGE SCALE GENOMIC DNA]</scope>
    <source>
        <strain evidence="3 4">O4R</strain>
    </source>
</reference>
<keyword evidence="4" id="KW-1185">Reference proteome</keyword>
<feature type="region of interest" description="Disordered" evidence="1">
    <location>
        <begin position="141"/>
        <end position="162"/>
    </location>
</feature>
<sequence length="162" mass="17298">MTESTPDPTTDAETYGDYSVDDEDQPTNMDDLGDPDVADELDRGYSPPEKYSAAQGFGNTPYEEATGETLDQRVAQEVPEADPYEQAEKADADPDVRLDQLDDGEVGEERAGRLVDPDQGLGEDVDQELVGDDVGIDGAAASAEEAAVHVVPDDSDPDTFNA</sequence>
<dbReference type="Proteomes" id="UP001482520">
    <property type="component" value="Unassembled WGS sequence"/>
</dbReference>
<protein>
    <submittedName>
        <fullName evidence="3">DUF5709 domain-containing protein</fullName>
    </submittedName>
</protein>
<evidence type="ECO:0000313" key="3">
    <source>
        <dbReference type="EMBL" id="MEQ7846055.1"/>
    </source>
</evidence>
<accession>A0ABV1NU72</accession>
<dbReference type="InterPro" id="IPR043763">
    <property type="entry name" value="DUF5709"/>
</dbReference>
<evidence type="ECO:0000256" key="1">
    <source>
        <dbReference type="SAM" id="MobiDB-lite"/>
    </source>
</evidence>
<dbReference type="RefSeq" id="WP_349803649.1">
    <property type="nucleotide sequence ID" value="NZ_JBEGDP010000001.1"/>
</dbReference>
<name>A0ABV1NU72_9ACTN</name>
<feature type="compositionally biased region" description="Acidic residues" evidence="1">
    <location>
        <begin position="153"/>
        <end position="162"/>
    </location>
</feature>
<gene>
    <name evidence="3" type="ORF">V6R90_02100</name>
</gene>
<evidence type="ECO:0000259" key="2">
    <source>
        <dbReference type="Pfam" id="PF18970"/>
    </source>
</evidence>
<feature type="compositionally biased region" description="Acidic residues" evidence="1">
    <location>
        <begin position="19"/>
        <end position="39"/>
    </location>
</feature>
<feature type="compositionally biased region" description="Basic and acidic residues" evidence="1">
    <location>
        <begin position="107"/>
        <end position="116"/>
    </location>
</feature>
<feature type="compositionally biased region" description="Polar residues" evidence="1">
    <location>
        <begin position="1"/>
        <end position="12"/>
    </location>
</feature>
<proteinExistence type="predicted"/>
<organism evidence="3 4">
    <name type="scientific">Nocardioides kribbensis</name>
    <dbReference type="NCBI Taxonomy" id="305517"/>
    <lineage>
        <taxon>Bacteria</taxon>
        <taxon>Bacillati</taxon>
        <taxon>Actinomycetota</taxon>
        <taxon>Actinomycetes</taxon>
        <taxon>Propionibacteriales</taxon>
        <taxon>Nocardioidaceae</taxon>
        <taxon>Nocardioides</taxon>
    </lineage>
</organism>